<accession>A0A7V1EJ21</accession>
<dbReference type="GO" id="GO:0003735">
    <property type="term" value="F:structural constituent of ribosome"/>
    <property type="evidence" value="ECO:0007669"/>
    <property type="project" value="InterPro"/>
</dbReference>
<protein>
    <recommendedName>
        <fullName evidence="6 7">Large ribosomal subunit protein bL20</fullName>
    </recommendedName>
</protein>
<dbReference type="FunFam" id="1.10.1900.20:FF:000001">
    <property type="entry name" value="50S ribosomal protein L20"/>
    <property type="match status" value="1"/>
</dbReference>
<dbReference type="GO" id="GO:0006412">
    <property type="term" value="P:translation"/>
    <property type="evidence" value="ECO:0007669"/>
    <property type="project" value="InterPro"/>
</dbReference>
<keyword evidence="5 7" id="KW-0687">Ribonucleoprotein</keyword>
<reference evidence="9" key="1">
    <citation type="journal article" date="2020" name="mSystems">
        <title>Genome- and Community-Level Interaction Insights into Carbon Utilization and Element Cycling Functions of Hydrothermarchaeota in Hydrothermal Sediment.</title>
        <authorList>
            <person name="Zhou Z."/>
            <person name="Liu Y."/>
            <person name="Xu W."/>
            <person name="Pan J."/>
            <person name="Luo Z.H."/>
            <person name="Li M."/>
        </authorList>
    </citation>
    <scope>NUCLEOTIDE SEQUENCE [LARGE SCALE GENOMIC DNA]</scope>
    <source>
        <strain evidence="9">SpSt-258</strain>
    </source>
</reference>
<dbReference type="Gene3D" id="1.10.1900.20">
    <property type="entry name" value="Ribosomal protein L20"/>
    <property type="match status" value="1"/>
</dbReference>
<dbReference type="CDD" id="cd07026">
    <property type="entry name" value="Ribosomal_L20"/>
    <property type="match status" value="1"/>
</dbReference>
<dbReference type="Gene3D" id="6.10.160.10">
    <property type="match status" value="1"/>
</dbReference>
<keyword evidence="2 7" id="KW-0699">rRNA-binding</keyword>
<evidence type="ECO:0000256" key="4">
    <source>
        <dbReference type="ARBA" id="ARBA00022980"/>
    </source>
</evidence>
<dbReference type="InterPro" id="IPR005813">
    <property type="entry name" value="Ribosomal_bL20"/>
</dbReference>
<dbReference type="GO" id="GO:0005840">
    <property type="term" value="C:ribosome"/>
    <property type="evidence" value="ECO:0007669"/>
    <property type="project" value="UniProtKB-KW"/>
</dbReference>
<dbReference type="InterPro" id="IPR035566">
    <property type="entry name" value="Ribosomal_protein_bL20_C"/>
</dbReference>
<dbReference type="HAMAP" id="MF_00382">
    <property type="entry name" value="Ribosomal_bL20"/>
    <property type="match status" value="1"/>
</dbReference>
<comment type="caution">
    <text evidence="9">The sequence shown here is derived from an EMBL/GenBank/DDBJ whole genome shotgun (WGS) entry which is preliminary data.</text>
</comment>
<dbReference type="InterPro" id="IPR049946">
    <property type="entry name" value="RIBOSOMAL_L20_CS"/>
</dbReference>
<dbReference type="PANTHER" id="PTHR10986">
    <property type="entry name" value="39S RIBOSOMAL PROTEIN L20"/>
    <property type="match status" value="1"/>
</dbReference>
<dbReference type="SUPFAM" id="SSF74731">
    <property type="entry name" value="Ribosomal protein L20"/>
    <property type="match status" value="1"/>
</dbReference>
<dbReference type="PROSITE" id="PS00937">
    <property type="entry name" value="RIBOSOMAL_L20"/>
    <property type="match status" value="1"/>
</dbReference>
<evidence type="ECO:0000256" key="8">
    <source>
        <dbReference type="RuleBase" id="RU000560"/>
    </source>
</evidence>
<dbReference type="EMBL" id="DSKY01000022">
    <property type="protein sequence ID" value="HDY60153.1"/>
    <property type="molecule type" value="Genomic_DNA"/>
</dbReference>
<evidence type="ECO:0000256" key="3">
    <source>
        <dbReference type="ARBA" id="ARBA00022884"/>
    </source>
</evidence>
<dbReference type="GO" id="GO:0000027">
    <property type="term" value="P:ribosomal large subunit assembly"/>
    <property type="evidence" value="ECO:0007669"/>
    <property type="project" value="UniProtKB-UniRule"/>
</dbReference>
<evidence type="ECO:0000256" key="1">
    <source>
        <dbReference type="ARBA" id="ARBA00007698"/>
    </source>
</evidence>
<comment type="similarity">
    <text evidence="1 7 8">Belongs to the bacterial ribosomal protein bL20 family.</text>
</comment>
<dbReference type="GO" id="GO:0019843">
    <property type="term" value="F:rRNA binding"/>
    <property type="evidence" value="ECO:0007669"/>
    <property type="project" value="UniProtKB-UniRule"/>
</dbReference>
<comment type="function">
    <text evidence="7 8">Binds directly to 23S ribosomal RNA and is necessary for the in vitro assembly process of the 50S ribosomal subunit. It is not involved in the protein synthesizing functions of that subunit.</text>
</comment>
<evidence type="ECO:0000313" key="9">
    <source>
        <dbReference type="EMBL" id="HDY60153.1"/>
    </source>
</evidence>
<evidence type="ECO:0000256" key="6">
    <source>
        <dbReference type="ARBA" id="ARBA00035172"/>
    </source>
</evidence>
<keyword evidence="4 7" id="KW-0689">Ribosomal protein</keyword>
<sequence length="122" mass="14666">MPRVKTGPYTRKRRKKWLKAARGYWGGKHRLYKTARLQVMKAWLSAYRERKKKKRVFRALWITRINAALRQQGLKYSEFINALKKNNIDIDRKTLAMLAYEYPEEFNTLIEVCKKMKDQAKA</sequence>
<evidence type="ECO:0000256" key="2">
    <source>
        <dbReference type="ARBA" id="ARBA00022730"/>
    </source>
</evidence>
<name>A0A7V1EJ21_UNCW3</name>
<gene>
    <name evidence="7" type="primary">rplT</name>
    <name evidence="9" type="ORF">ENP86_11520</name>
</gene>
<dbReference type="PRINTS" id="PR00062">
    <property type="entry name" value="RIBOSOMALL20"/>
</dbReference>
<dbReference type="AlphaFoldDB" id="A0A7V1EJ21"/>
<dbReference type="Pfam" id="PF00453">
    <property type="entry name" value="Ribosomal_L20"/>
    <property type="match status" value="1"/>
</dbReference>
<dbReference type="NCBIfam" id="TIGR01032">
    <property type="entry name" value="rplT_bact"/>
    <property type="match status" value="1"/>
</dbReference>
<evidence type="ECO:0000256" key="5">
    <source>
        <dbReference type="ARBA" id="ARBA00023274"/>
    </source>
</evidence>
<dbReference type="GO" id="GO:1990904">
    <property type="term" value="C:ribonucleoprotein complex"/>
    <property type="evidence" value="ECO:0007669"/>
    <property type="project" value="UniProtKB-KW"/>
</dbReference>
<keyword evidence="3 7" id="KW-0694">RNA-binding</keyword>
<organism evidence="9">
    <name type="scientific">candidate division WOR-3 bacterium</name>
    <dbReference type="NCBI Taxonomy" id="2052148"/>
    <lineage>
        <taxon>Bacteria</taxon>
        <taxon>Bacteria division WOR-3</taxon>
    </lineage>
</organism>
<proteinExistence type="inferred from homology"/>
<evidence type="ECO:0000256" key="7">
    <source>
        <dbReference type="HAMAP-Rule" id="MF_00382"/>
    </source>
</evidence>